<dbReference type="GO" id="GO:0004386">
    <property type="term" value="F:helicase activity"/>
    <property type="evidence" value="ECO:0007669"/>
    <property type="project" value="UniProtKB-KW"/>
</dbReference>
<dbReference type="PROSITE" id="PS51192">
    <property type="entry name" value="HELICASE_ATP_BIND_1"/>
    <property type="match status" value="1"/>
</dbReference>
<dbReference type="PROSITE" id="PS51194">
    <property type="entry name" value="HELICASE_CTER"/>
    <property type="match status" value="1"/>
</dbReference>
<protein>
    <submittedName>
        <fullName evidence="8">Ski2-like helicase</fullName>
    </submittedName>
</protein>
<comment type="caution">
    <text evidence="8">The sequence shown here is derived from an EMBL/GenBank/DDBJ whole genome shotgun (WGS) entry which is preliminary data.</text>
</comment>
<dbReference type="Gene3D" id="3.40.50.300">
    <property type="entry name" value="P-loop containing nucleotide triphosphate hydrolases"/>
    <property type="match status" value="2"/>
</dbReference>
<dbReference type="PANTHER" id="PTHR12131">
    <property type="entry name" value="ATP-DEPENDENT RNA AND DNA HELICASE"/>
    <property type="match status" value="1"/>
</dbReference>
<evidence type="ECO:0000256" key="4">
    <source>
        <dbReference type="ARBA" id="ARBA00022840"/>
    </source>
</evidence>
<keyword evidence="4" id="KW-0067">ATP-binding</keyword>
<dbReference type="InterPro" id="IPR027417">
    <property type="entry name" value="P-loop_NTPase"/>
</dbReference>
<dbReference type="GO" id="GO:0003676">
    <property type="term" value="F:nucleic acid binding"/>
    <property type="evidence" value="ECO:0007669"/>
    <property type="project" value="InterPro"/>
</dbReference>
<keyword evidence="3 8" id="KW-0347">Helicase</keyword>
<feature type="domain" description="Helicase C-terminal" evidence="7">
    <location>
        <begin position="222"/>
        <end position="408"/>
    </location>
</feature>
<dbReference type="GO" id="GO:0005524">
    <property type="term" value="F:ATP binding"/>
    <property type="evidence" value="ECO:0007669"/>
    <property type="project" value="UniProtKB-KW"/>
</dbReference>
<dbReference type="Proteomes" id="UP000316095">
    <property type="component" value="Unassembled WGS sequence"/>
</dbReference>
<dbReference type="InterPro" id="IPR011545">
    <property type="entry name" value="DEAD/DEAH_box_helicase_dom"/>
</dbReference>
<feature type="domain" description="Helicase ATP-binding" evidence="6">
    <location>
        <begin position="27"/>
        <end position="191"/>
    </location>
</feature>
<organism evidence="8 9">
    <name type="scientific">Rubinisphaera italica</name>
    <dbReference type="NCBI Taxonomy" id="2527969"/>
    <lineage>
        <taxon>Bacteria</taxon>
        <taxon>Pseudomonadati</taxon>
        <taxon>Planctomycetota</taxon>
        <taxon>Planctomycetia</taxon>
        <taxon>Planctomycetales</taxon>
        <taxon>Planctomycetaceae</taxon>
        <taxon>Rubinisphaera</taxon>
    </lineage>
</organism>
<evidence type="ECO:0000259" key="7">
    <source>
        <dbReference type="PROSITE" id="PS51194"/>
    </source>
</evidence>
<dbReference type="InterPro" id="IPR014001">
    <property type="entry name" value="Helicase_ATP-bd"/>
</dbReference>
<dbReference type="SMART" id="SM00490">
    <property type="entry name" value="HELICc"/>
    <property type="match status" value="1"/>
</dbReference>
<sequence>MDRDELATRYLDELPYEPYPVQEEALLTWFTADEGVLVCAPTGTGKTLIAEAALFEALHTNKVAYYTTPLIALTEQKFQELQDAAVRWGFSADDVGLVTGNRKVNPDARILVVVAEILLNRLLDSEHQYFDETFAVVMDEFHSFNDPERGAVWELTLGLLPKHIRLMLLSATVGNAIEFLGWLRTQHKRNLRLVQSEDRRIPLNFRWVPDQLLDEQLEIMAAGDDESNYVPALVFCFNRSQCWTIAEQLKGKRLVTKERQKELAGRLEQYDWSQGAGPKLKPILLRGVGVHHAGILPKYRRIVEELFQEKLLSVCMCTETLAAGINLPARSVLLTSLIKGPPGKMKLIDASGAHQMFGRAGRPQYDHEGFVFALPDEDDVKILRWKERYDQIPEDCKDPMLIKAKKRMKKKMPTRNSKRQYWNEDQFEKLRQAPPANLSSKGHLPWRMLAWLIKSSDDVMRLRQFVSRRMLAGKEREQAEKHLFQMLKTMWAGGFVKLDPEPPVPKSVNQSADDKEEDKPEEDTTESIGSFGKLLQAAITDEPSKKPKPKSKSTSVDVPREIEWIPKKVTPTDKLDDFLRFRSINPVFGSYLVKIMGKADEFEQIQLLESVLEVPGSVARDVRLPLDFLVSGELAKSFVDFELIERGILPSHRIWPELPGDPYDIFYEDYPPPIADKVRMLFQSEFPGVHGLRTTPVWIVGDLLKFDGNFQNYVTSRDLTKQEGIVFRHLLRFCLLVQEFLDVCPEGIEPEVWQSRLTLWLETVTKACREVDPVTTDKMLEVGD</sequence>
<dbReference type="Pfam" id="PF00270">
    <property type="entry name" value="DEAD"/>
    <property type="match status" value="1"/>
</dbReference>
<dbReference type="SMART" id="SM00487">
    <property type="entry name" value="DEXDc"/>
    <property type="match status" value="1"/>
</dbReference>
<evidence type="ECO:0000256" key="3">
    <source>
        <dbReference type="ARBA" id="ARBA00022806"/>
    </source>
</evidence>
<evidence type="ECO:0000256" key="1">
    <source>
        <dbReference type="ARBA" id="ARBA00022741"/>
    </source>
</evidence>
<dbReference type="EMBL" id="SJPG01000001">
    <property type="protein sequence ID" value="TWT61257.1"/>
    <property type="molecule type" value="Genomic_DNA"/>
</dbReference>
<dbReference type="InterPro" id="IPR050699">
    <property type="entry name" value="RNA-DNA_Helicase"/>
</dbReference>
<evidence type="ECO:0000313" key="9">
    <source>
        <dbReference type="Proteomes" id="UP000316095"/>
    </source>
</evidence>
<keyword evidence="1" id="KW-0547">Nucleotide-binding</keyword>
<feature type="region of interest" description="Disordered" evidence="5">
    <location>
        <begin position="498"/>
        <end position="527"/>
    </location>
</feature>
<gene>
    <name evidence="8" type="ORF">Pan54_19920</name>
</gene>
<keyword evidence="2" id="KW-0378">Hydrolase</keyword>
<dbReference type="CDD" id="cd18795">
    <property type="entry name" value="SF2_C_Ski2"/>
    <property type="match status" value="1"/>
</dbReference>
<dbReference type="AlphaFoldDB" id="A0A5C5XDY1"/>
<dbReference type="PANTHER" id="PTHR12131:SF1">
    <property type="entry name" value="ATP-DEPENDENT RNA HELICASE SUPV3L1, MITOCHONDRIAL-RELATED"/>
    <property type="match status" value="1"/>
</dbReference>
<evidence type="ECO:0000256" key="5">
    <source>
        <dbReference type="SAM" id="MobiDB-lite"/>
    </source>
</evidence>
<dbReference type="SUPFAM" id="SSF52540">
    <property type="entry name" value="P-loop containing nucleoside triphosphate hydrolases"/>
    <property type="match status" value="1"/>
</dbReference>
<name>A0A5C5XDY1_9PLAN</name>
<feature type="compositionally biased region" description="Acidic residues" evidence="5">
    <location>
        <begin position="514"/>
        <end position="525"/>
    </location>
</feature>
<dbReference type="CDD" id="cd17921">
    <property type="entry name" value="DEXHc_Ski2"/>
    <property type="match status" value="1"/>
</dbReference>
<evidence type="ECO:0000259" key="6">
    <source>
        <dbReference type="PROSITE" id="PS51192"/>
    </source>
</evidence>
<evidence type="ECO:0000256" key="2">
    <source>
        <dbReference type="ARBA" id="ARBA00022801"/>
    </source>
</evidence>
<dbReference type="InterPro" id="IPR001650">
    <property type="entry name" value="Helicase_C-like"/>
</dbReference>
<keyword evidence="9" id="KW-1185">Reference proteome</keyword>
<dbReference type="RefSeq" id="WP_242631271.1">
    <property type="nucleotide sequence ID" value="NZ_SJPG01000001.1"/>
</dbReference>
<accession>A0A5C5XDY1</accession>
<proteinExistence type="predicted"/>
<evidence type="ECO:0000313" key="8">
    <source>
        <dbReference type="EMBL" id="TWT61257.1"/>
    </source>
</evidence>
<dbReference type="GO" id="GO:0016787">
    <property type="term" value="F:hydrolase activity"/>
    <property type="evidence" value="ECO:0007669"/>
    <property type="project" value="UniProtKB-KW"/>
</dbReference>
<reference evidence="8 9" key="1">
    <citation type="submission" date="2019-02" db="EMBL/GenBank/DDBJ databases">
        <title>Deep-cultivation of Planctomycetes and their phenomic and genomic characterization uncovers novel biology.</title>
        <authorList>
            <person name="Wiegand S."/>
            <person name="Jogler M."/>
            <person name="Boedeker C."/>
            <person name="Pinto D."/>
            <person name="Vollmers J."/>
            <person name="Rivas-Marin E."/>
            <person name="Kohn T."/>
            <person name="Peeters S.H."/>
            <person name="Heuer A."/>
            <person name="Rast P."/>
            <person name="Oberbeckmann S."/>
            <person name="Bunk B."/>
            <person name="Jeske O."/>
            <person name="Meyerdierks A."/>
            <person name="Storesund J.E."/>
            <person name="Kallscheuer N."/>
            <person name="Luecker S."/>
            <person name="Lage O.M."/>
            <person name="Pohl T."/>
            <person name="Merkel B.J."/>
            <person name="Hornburger P."/>
            <person name="Mueller R.-W."/>
            <person name="Bruemmer F."/>
            <person name="Labrenz M."/>
            <person name="Spormann A.M."/>
            <person name="Op Den Camp H."/>
            <person name="Overmann J."/>
            <person name="Amann R."/>
            <person name="Jetten M.S.M."/>
            <person name="Mascher T."/>
            <person name="Medema M.H."/>
            <person name="Devos D.P."/>
            <person name="Kaster A.-K."/>
            <person name="Ovreas L."/>
            <person name="Rohde M."/>
            <person name="Galperin M.Y."/>
            <person name="Jogler C."/>
        </authorList>
    </citation>
    <scope>NUCLEOTIDE SEQUENCE [LARGE SCALE GENOMIC DNA]</scope>
    <source>
        <strain evidence="8 9">Pan54</strain>
    </source>
</reference>